<dbReference type="OrthoDB" id="9802760at2"/>
<dbReference type="Pfam" id="PF05050">
    <property type="entry name" value="Methyltransf_21"/>
    <property type="match status" value="1"/>
</dbReference>
<comment type="caution">
    <text evidence="2">The sequence shown here is derived from an EMBL/GenBank/DDBJ whole genome shotgun (WGS) entry which is preliminary data.</text>
</comment>
<dbReference type="PANTHER" id="PTHR36973">
    <property type="entry name" value="SLL1456 PROTEIN-RELATED"/>
    <property type="match status" value="1"/>
</dbReference>
<dbReference type="InterPro" id="IPR006342">
    <property type="entry name" value="FkbM_mtfrase"/>
</dbReference>
<dbReference type="Gene3D" id="3.40.50.150">
    <property type="entry name" value="Vaccinia Virus protein VP39"/>
    <property type="match status" value="1"/>
</dbReference>
<evidence type="ECO:0000313" key="3">
    <source>
        <dbReference type="Proteomes" id="UP000006316"/>
    </source>
</evidence>
<dbReference type="eggNOG" id="COG2518">
    <property type="taxonomic scope" value="Bacteria"/>
</dbReference>
<evidence type="ECO:0000313" key="2">
    <source>
        <dbReference type="EMBL" id="EKN66683.1"/>
    </source>
</evidence>
<dbReference type="RefSeq" id="WP_007085903.1">
    <property type="nucleotide sequence ID" value="NZ_AJLS01000114.1"/>
</dbReference>
<dbReference type="PANTHER" id="PTHR36973:SF4">
    <property type="entry name" value="NODULATION PROTEIN"/>
    <property type="match status" value="1"/>
</dbReference>
<sequence>MISKKNFVRKPLFMKMWEEHPIIWRLLIDIGILLKYKTLKIDKLPNKVVLPSSTVIYVNSNENRGRALLISGGITQNRLFYFWEKSIETWHPDLVIDVGVNYGECIFSTSYPEHTKIYGVEANHHLLEYINRSKEKHPNNRQITIIHALASDKEDEQKEFYIDQHWSGTSSASYMPSHNRIEMVAVRTITIDSLFAHDMTSGKVLFKVDVEGYEAFVLNGMSELLKKCDSAIGFIEFDSEYIEKSGIAADEFFMFLQENFTIYIYIEDDTLLKANSIKYENLQIILGSSYIHTDMILLTNEEMIGVYDFSLK</sequence>
<dbReference type="InterPro" id="IPR029063">
    <property type="entry name" value="SAM-dependent_MTases_sf"/>
</dbReference>
<dbReference type="EMBL" id="AJLS01000114">
    <property type="protein sequence ID" value="EKN66683.1"/>
    <property type="molecule type" value="Genomic_DNA"/>
</dbReference>
<organism evidence="2 3">
    <name type="scientific">Neobacillus bataviensis LMG 21833</name>
    <dbReference type="NCBI Taxonomy" id="1117379"/>
    <lineage>
        <taxon>Bacteria</taxon>
        <taxon>Bacillati</taxon>
        <taxon>Bacillota</taxon>
        <taxon>Bacilli</taxon>
        <taxon>Bacillales</taxon>
        <taxon>Bacillaceae</taxon>
        <taxon>Neobacillus</taxon>
    </lineage>
</organism>
<evidence type="ECO:0000259" key="1">
    <source>
        <dbReference type="Pfam" id="PF05050"/>
    </source>
</evidence>
<dbReference type="AlphaFoldDB" id="K6DF35"/>
<accession>K6DF35</accession>
<dbReference type="Proteomes" id="UP000006316">
    <property type="component" value="Unassembled WGS sequence"/>
</dbReference>
<feature type="domain" description="Methyltransferase FkbM" evidence="1">
    <location>
        <begin position="97"/>
        <end position="257"/>
    </location>
</feature>
<reference evidence="2 3" key="1">
    <citation type="journal article" date="2012" name="Front. Microbiol.">
        <title>Redundancy and modularity in membrane-associated dissimilatory nitrate reduction in Bacillus.</title>
        <authorList>
            <person name="Heylen K."/>
            <person name="Keltjens J."/>
        </authorList>
    </citation>
    <scope>NUCLEOTIDE SEQUENCE [LARGE SCALE GENOMIC DNA]</scope>
    <source>
        <strain evidence="3">LMG 21833T</strain>
    </source>
</reference>
<dbReference type="NCBIfam" id="TIGR01444">
    <property type="entry name" value="fkbM_fam"/>
    <property type="match status" value="1"/>
</dbReference>
<name>K6DF35_9BACI</name>
<gene>
    <name evidence="2" type="ORF">BABA_14537</name>
</gene>
<dbReference type="STRING" id="1117379.BABA_14537"/>
<keyword evidence="3" id="KW-1185">Reference proteome</keyword>
<dbReference type="SUPFAM" id="SSF53335">
    <property type="entry name" value="S-adenosyl-L-methionine-dependent methyltransferases"/>
    <property type="match status" value="1"/>
</dbReference>
<dbReference type="PATRIC" id="fig|1117379.3.peg.3001"/>
<proteinExistence type="predicted"/>
<dbReference type="InterPro" id="IPR053188">
    <property type="entry name" value="FkbM_Methyltransferase"/>
</dbReference>
<dbReference type="GO" id="GO:0008171">
    <property type="term" value="F:O-methyltransferase activity"/>
    <property type="evidence" value="ECO:0007669"/>
    <property type="project" value="TreeGrafter"/>
</dbReference>
<protein>
    <recommendedName>
        <fullName evidence="1">Methyltransferase FkbM domain-containing protein</fullName>
    </recommendedName>
</protein>